<gene>
    <name evidence="6" type="primary">pstS</name>
</gene>
<dbReference type="InterPro" id="IPR049886">
    <property type="entry name" value="CFI_box_CTERM_dom"/>
</dbReference>
<dbReference type="NCBIfam" id="NF041770">
    <property type="entry name" value="CFI_box_CTERM"/>
    <property type="match status" value="1"/>
</dbReference>
<comment type="similarity">
    <text evidence="1">Belongs to the PstS family.</text>
</comment>
<dbReference type="GO" id="GO:0042301">
    <property type="term" value="F:phosphate ion binding"/>
    <property type="evidence" value="ECO:0007669"/>
    <property type="project" value="InterPro"/>
</dbReference>
<name>A0A075GW16_9ARCH</name>
<proteinExistence type="inferred from homology"/>
<dbReference type="GO" id="GO:0035435">
    <property type="term" value="P:phosphate ion transmembrane transport"/>
    <property type="evidence" value="ECO:0007669"/>
    <property type="project" value="InterPro"/>
</dbReference>
<keyword evidence="4" id="KW-1133">Transmembrane helix</keyword>
<evidence type="ECO:0000313" key="6">
    <source>
        <dbReference type="EMBL" id="AIF06013.1"/>
    </source>
</evidence>
<dbReference type="Gene3D" id="3.40.190.10">
    <property type="entry name" value="Periplasmic binding protein-like II"/>
    <property type="match status" value="2"/>
</dbReference>
<dbReference type="EMBL" id="KF900757">
    <property type="protein sequence ID" value="AIF06013.1"/>
    <property type="molecule type" value="Genomic_DNA"/>
</dbReference>
<evidence type="ECO:0000256" key="2">
    <source>
        <dbReference type="ARBA" id="ARBA00022448"/>
    </source>
</evidence>
<evidence type="ECO:0000256" key="1">
    <source>
        <dbReference type="ARBA" id="ARBA00008725"/>
    </source>
</evidence>
<feature type="transmembrane region" description="Helical" evidence="4">
    <location>
        <begin position="479"/>
        <end position="503"/>
    </location>
</feature>
<dbReference type="NCBIfam" id="TIGR00975">
    <property type="entry name" value="3a0107s03"/>
    <property type="match status" value="1"/>
</dbReference>
<evidence type="ECO:0000256" key="3">
    <source>
        <dbReference type="ARBA" id="ARBA00022592"/>
    </source>
</evidence>
<feature type="domain" description="PBP" evidence="5">
    <location>
        <begin position="34"/>
        <end position="328"/>
    </location>
</feature>
<dbReference type="PANTHER" id="PTHR42996">
    <property type="entry name" value="PHOSPHATE-BINDING PROTEIN PSTS"/>
    <property type="match status" value="1"/>
</dbReference>
<dbReference type="AlphaFoldDB" id="A0A075GW16"/>
<dbReference type="CDD" id="cd13565">
    <property type="entry name" value="PBP2_PstS"/>
    <property type="match status" value="1"/>
</dbReference>
<dbReference type="PANTHER" id="PTHR42996:SF1">
    <property type="entry name" value="PHOSPHATE-BINDING PROTEIN PSTS"/>
    <property type="match status" value="1"/>
</dbReference>
<dbReference type="SUPFAM" id="SSF53850">
    <property type="entry name" value="Periplasmic binding protein-like II"/>
    <property type="match status" value="1"/>
</dbReference>
<keyword evidence="2" id="KW-0813">Transport</keyword>
<accession>A0A075GW16</accession>
<dbReference type="GO" id="GO:0043190">
    <property type="term" value="C:ATP-binding cassette (ABC) transporter complex"/>
    <property type="evidence" value="ECO:0007669"/>
    <property type="project" value="InterPro"/>
</dbReference>
<evidence type="ECO:0000259" key="5">
    <source>
        <dbReference type="Pfam" id="PF12849"/>
    </source>
</evidence>
<dbReference type="InterPro" id="IPR005673">
    <property type="entry name" value="ABC_phos-bd_PstS"/>
</dbReference>
<evidence type="ECO:0000256" key="4">
    <source>
        <dbReference type="SAM" id="Phobius"/>
    </source>
</evidence>
<protein>
    <submittedName>
        <fullName evidence="6">ABC-type phosphate transport system periplasmic component (PstS)</fullName>
    </submittedName>
</protein>
<sequence>MTKKTSTIITLLTMSILLIPASAFATTPVEPNPNVDVQIDGAGASFPFPLIDLWRVEYGELYPSVQLNYQSIGSGGGVKNHISKTLIFAASDAPLKPAEREAALNTLHIPEAIGAVTVAYNVPEIPESGLKLTGTIIADIFLGKITKFNDPAIQELNPEISLPDEDIVVAHRSDGSGTTFVFVSYLAEVSSEWDEKVGAGKSVEWPAGIGGKGNEGVATIVKTTPYSIGYIELAYAFQNDIPYASVENADGTNFVAPSMQSIADASAGAAPTLPEAHESWYGVSLLNAPGKNSYPIATFTYLLLYEDLNKVTNDPNTVQALMHMINWMITDGQKFNQELLYVPIAPEVQKIGIDGLKRVQFNGQSAWAETSSSMVSTQTTSSESSEGGGCLIATAAFGSEMAPQVQFLREIRDGKVMATQSGTAFMTGFNQFYYSFSPAVADYERENPVFKETVKLALTPMLTSLTLLNHVSVDTEEQMLGWGISLILLNIGMYFVAPAVIIAKIKKRLRN</sequence>
<dbReference type="InterPro" id="IPR024370">
    <property type="entry name" value="PBP_domain"/>
</dbReference>
<keyword evidence="4" id="KW-0812">Transmembrane</keyword>
<keyword evidence="4" id="KW-0472">Membrane</keyword>
<keyword evidence="3" id="KW-0592">Phosphate transport</keyword>
<dbReference type="Pfam" id="PF12849">
    <property type="entry name" value="PBP_like_2"/>
    <property type="match status" value="1"/>
</dbReference>
<reference evidence="6" key="1">
    <citation type="journal article" date="2014" name="Genome Biol. Evol.">
        <title>Pangenome evidence for extensive interdomain horizontal transfer affecting lineage core and shell genes in uncultured planktonic thaumarchaeota and euryarchaeota.</title>
        <authorList>
            <person name="Deschamps P."/>
            <person name="Zivanovic Y."/>
            <person name="Moreira D."/>
            <person name="Rodriguez-Valera F."/>
            <person name="Lopez-Garcia P."/>
        </authorList>
    </citation>
    <scope>NUCLEOTIDE SEQUENCE</scope>
</reference>
<dbReference type="InterPro" id="IPR050962">
    <property type="entry name" value="Phosphate-bind_PstS"/>
</dbReference>
<organism evidence="6">
    <name type="scientific">uncultured marine thaumarchaeote KM3_18_D11</name>
    <dbReference type="NCBI Taxonomy" id="1456075"/>
    <lineage>
        <taxon>Archaea</taxon>
        <taxon>Nitrososphaerota</taxon>
        <taxon>environmental samples</taxon>
    </lineage>
</organism>